<dbReference type="PANTHER" id="PTHR43653">
    <property type="entry name" value="CYTOCHROME C ASSEMBLY PROTEIN-RELATED"/>
    <property type="match status" value="1"/>
</dbReference>
<feature type="domain" description="Cytochrome c-type biogenesis protein CcmF C-terminal" evidence="12">
    <location>
        <begin position="314"/>
        <end position="640"/>
    </location>
</feature>
<dbReference type="NCBIfam" id="NF007691">
    <property type="entry name" value="PRK10369.1"/>
    <property type="match status" value="1"/>
</dbReference>
<dbReference type="Pfam" id="PF16327">
    <property type="entry name" value="CcmF_C"/>
    <property type="match status" value="1"/>
</dbReference>
<evidence type="ECO:0000313" key="13">
    <source>
        <dbReference type="EMBL" id="RDE10452.1"/>
    </source>
</evidence>
<feature type="transmembrane region" description="Helical" evidence="10">
    <location>
        <begin position="248"/>
        <end position="265"/>
    </location>
</feature>
<evidence type="ECO:0000256" key="9">
    <source>
        <dbReference type="ARBA" id="ARBA00037230"/>
    </source>
</evidence>
<name>A0A369WAX1_9HYPH</name>
<reference evidence="14" key="1">
    <citation type="submission" date="2018-07" db="EMBL/GenBank/DDBJ databases">
        <authorList>
            <person name="Liu B.-T."/>
            <person name="Du Z."/>
        </authorList>
    </citation>
    <scope>NUCLEOTIDE SEQUENCE [LARGE SCALE GENOMIC DNA]</scope>
    <source>
        <strain evidence="14">XYN52</strain>
    </source>
</reference>
<dbReference type="RefSeq" id="WP_114644174.1">
    <property type="nucleotide sequence ID" value="NZ_QQNH01000001.1"/>
</dbReference>
<feature type="transmembrane region" description="Helical" evidence="10">
    <location>
        <begin position="6"/>
        <end position="28"/>
    </location>
</feature>
<dbReference type="GO" id="GO:0015232">
    <property type="term" value="F:heme transmembrane transporter activity"/>
    <property type="evidence" value="ECO:0007669"/>
    <property type="project" value="InterPro"/>
</dbReference>
<organism evidence="13 14">
    <name type="scientific">Pelagibacterium lacus</name>
    <dbReference type="NCBI Taxonomy" id="2282655"/>
    <lineage>
        <taxon>Bacteria</taxon>
        <taxon>Pseudomonadati</taxon>
        <taxon>Pseudomonadota</taxon>
        <taxon>Alphaproteobacteria</taxon>
        <taxon>Hyphomicrobiales</taxon>
        <taxon>Devosiaceae</taxon>
        <taxon>Pelagibacterium</taxon>
    </lineage>
</organism>
<feature type="transmembrane region" description="Helical" evidence="10">
    <location>
        <begin position="174"/>
        <end position="194"/>
    </location>
</feature>
<dbReference type="GO" id="GO:0020037">
    <property type="term" value="F:heme binding"/>
    <property type="evidence" value="ECO:0007669"/>
    <property type="project" value="InterPro"/>
</dbReference>
<dbReference type="InterPro" id="IPR032523">
    <property type="entry name" value="CcmF_C"/>
</dbReference>
<evidence type="ECO:0000256" key="3">
    <source>
        <dbReference type="ARBA" id="ARBA00022475"/>
    </source>
</evidence>
<proteinExistence type="inferred from homology"/>
<keyword evidence="7 10" id="KW-1133">Transmembrane helix</keyword>
<feature type="transmembrane region" description="Helical" evidence="10">
    <location>
        <begin position="272"/>
        <end position="291"/>
    </location>
</feature>
<keyword evidence="6" id="KW-0201">Cytochrome c-type biogenesis</keyword>
<gene>
    <name evidence="13" type="ORF">DVH29_00415</name>
</gene>
<evidence type="ECO:0000256" key="1">
    <source>
        <dbReference type="ARBA" id="ARBA00004429"/>
    </source>
</evidence>
<evidence type="ECO:0000313" key="14">
    <source>
        <dbReference type="Proteomes" id="UP000253759"/>
    </source>
</evidence>
<feature type="transmembrane region" description="Helical" evidence="10">
    <location>
        <begin position="424"/>
        <end position="444"/>
    </location>
</feature>
<keyword evidence="4" id="KW-0997">Cell inner membrane</keyword>
<evidence type="ECO:0000256" key="8">
    <source>
        <dbReference type="ARBA" id="ARBA00023136"/>
    </source>
</evidence>
<dbReference type="InterPro" id="IPR003568">
    <property type="entry name" value="Cyt_c_biogenesis_CcmF"/>
</dbReference>
<comment type="subcellular location">
    <subcellularLocation>
        <location evidence="1">Cell inner membrane</location>
        <topology evidence="1">Multi-pass membrane protein</topology>
    </subcellularLocation>
</comment>
<dbReference type="GO" id="GO:0017004">
    <property type="term" value="P:cytochrome complex assembly"/>
    <property type="evidence" value="ECO:0007669"/>
    <property type="project" value="UniProtKB-KW"/>
</dbReference>
<dbReference type="GO" id="GO:0005886">
    <property type="term" value="C:plasma membrane"/>
    <property type="evidence" value="ECO:0007669"/>
    <property type="project" value="UniProtKB-SubCell"/>
</dbReference>
<dbReference type="PRINTS" id="PR01410">
    <property type="entry name" value="CCBIOGENESIS"/>
</dbReference>
<feature type="transmembrane region" description="Helical" evidence="10">
    <location>
        <begin position="450"/>
        <end position="472"/>
    </location>
</feature>
<comment type="function">
    <text evidence="9">Required for the biogenesis of c-type cytochromes. Possible subunit of a heme lyase.</text>
</comment>
<sequence>MTIELGHFALILAFVLAIVQTGVGFAFWRGSGLAERFVNQAAILQFALVGFAFAALTQAFAADDFSLRLAVEHSHSLQPMIYKLTSVWGNHEGSMLLFVLILVLFGAAVAAFGRSLPADLKTLVLSSQGLMVAAFSGFVLFTSNPFWRLDPAPFEGTELNPVLQDLGLAIHPPLLYLGYVGFSICFSFAVAALISGRIDAAWARWVRPWTLASWAFLTLGIAMGSYWAYYELGWGGWWFWDPVENASFMPWLSGTALLHSAIVMEKRNALRIWTVFLAIITFSLSLLGTFLVRSGILTSVHSFASDPTRGMVILTMLALFIGGAFALFALRASALRSGGLFAPISREGALILNNLFLSAATAGVLVGTLYPLLLEALTGARITVGAPFFDVTFGALMVPLLLLVPFGPFLAWKRGDLGAVTQRLLAAIIITVVLSLLVFGFLGFPLTLAPIGLAIGIWVMAGAIADLADRAAFGRTAWRQSLSRLRGLPRTAWSTAIAHFGLGVTVIGVVCASAFQTEIVTSMRPGETAQIAGYSISYQGEEEVSGPNYVAERGTFWIDAPFFWRDRAVTSERRIYPASGTPTTEAGIRTYGFSQMYVQFGERFGEGGRVVRLWHKPFVLLIWLGAVIMAGGGFFSLTDRRMRIGAPAPARRKAKPVGAGQ</sequence>
<evidence type="ECO:0000256" key="10">
    <source>
        <dbReference type="SAM" id="Phobius"/>
    </source>
</evidence>
<dbReference type="EMBL" id="QQNH01000001">
    <property type="protein sequence ID" value="RDE10452.1"/>
    <property type="molecule type" value="Genomic_DNA"/>
</dbReference>
<dbReference type="Proteomes" id="UP000253759">
    <property type="component" value="Unassembled WGS sequence"/>
</dbReference>
<accession>A0A369WAX1</accession>
<evidence type="ECO:0000256" key="2">
    <source>
        <dbReference type="ARBA" id="ARBA00009186"/>
    </source>
</evidence>
<evidence type="ECO:0000256" key="5">
    <source>
        <dbReference type="ARBA" id="ARBA00022692"/>
    </source>
</evidence>
<evidence type="ECO:0000259" key="11">
    <source>
        <dbReference type="Pfam" id="PF01578"/>
    </source>
</evidence>
<keyword evidence="13" id="KW-0456">Lyase</keyword>
<keyword evidence="14" id="KW-1185">Reference proteome</keyword>
<dbReference type="GO" id="GO:0016829">
    <property type="term" value="F:lyase activity"/>
    <property type="evidence" value="ECO:0007669"/>
    <property type="project" value="UniProtKB-KW"/>
</dbReference>
<comment type="caution">
    <text evidence="13">The sequence shown here is derived from an EMBL/GenBank/DDBJ whole genome shotgun (WGS) entry which is preliminary data.</text>
</comment>
<evidence type="ECO:0000256" key="4">
    <source>
        <dbReference type="ARBA" id="ARBA00022519"/>
    </source>
</evidence>
<feature type="transmembrane region" description="Helical" evidence="10">
    <location>
        <begin position="123"/>
        <end position="141"/>
    </location>
</feature>
<feature type="transmembrane region" description="Helical" evidence="10">
    <location>
        <begin position="618"/>
        <end position="637"/>
    </location>
</feature>
<feature type="transmembrane region" description="Helical" evidence="10">
    <location>
        <begin position="311"/>
        <end position="330"/>
    </location>
</feature>
<feature type="transmembrane region" description="Helical" evidence="10">
    <location>
        <begin position="206"/>
        <end position="228"/>
    </location>
</feature>
<dbReference type="InterPro" id="IPR003567">
    <property type="entry name" value="Cyt_c_biogenesis"/>
</dbReference>
<keyword evidence="5 10" id="KW-0812">Transmembrane</keyword>
<evidence type="ECO:0000256" key="6">
    <source>
        <dbReference type="ARBA" id="ARBA00022748"/>
    </source>
</evidence>
<evidence type="ECO:0000256" key="7">
    <source>
        <dbReference type="ARBA" id="ARBA00022989"/>
    </source>
</evidence>
<keyword evidence="3" id="KW-1003">Cell membrane</keyword>
<dbReference type="Pfam" id="PF01578">
    <property type="entry name" value="Cytochrom_C_asm"/>
    <property type="match status" value="1"/>
</dbReference>
<dbReference type="PRINTS" id="PR01411">
    <property type="entry name" value="CCMFBIOGNSIS"/>
</dbReference>
<feature type="transmembrane region" description="Helical" evidence="10">
    <location>
        <begin position="493"/>
        <end position="515"/>
    </location>
</feature>
<feature type="transmembrane region" description="Helical" evidence="10">
    <location>
        <begin position="351"/>
        <end position="373"/>
    </location>
</feature>
<feature type="transmembrane region" description="Helical" evidence="10">
    <location>
        <begin position="40"/>
        <end position="61"/>
    </location>
</feature>
<feature type="domain" description="Cytochrome c assembly protein" evidence="11">
    <location>
        <begin position="88"/>
        <end position="294"/>
    </location>
</feature>
<keyword evidence="8 10" id="KW-0472">Membrane</keyword>
<dbReference type="AlphaFoldDB" id="A0A369WAX1"/>
<dbReference type="PANTHER" id="PTHR43653:SF1">
    <property type="entry name" value="CYTOCHROME C-TYPE BIOGENESIS PROTEIN CCMF"/>
    <property type="match status" value="1"/>
</dbReference>
<feature type="transmembrane region" description="Helical" evidence="10">
    <location>
        <begin position="393"/>
        <end position="412"/>
    </location>
</feature>
<comment type="similarity">
    <text evidence="2">Belongs to the CcmF/CycK/Ccl1/NrfE/CcsA family.</text>
</comment>
<protein>
    <submittedName>
        <fullName evidence="13">Heme lyase CcmF/NrfE family subunit</fullName>
    </submittedName>
</protein>
<dbReference type="InterPro" id="IPR002541">
    <property type="entry name" value="Cyt_c_assembly"/>
</dbReference>
<feature type="transmembrane region" description="Helical" evidence="10">
    <location>
        <begin position="93"/>
        <end position="111"/>
    </location>
</feature>
<dbReference type="OrthoDB" id="9761451at2"/>
<dbReference type="NCBIfam" id="TIGR00353">
    <property type="entry name" value="nrfE"/>
    <property type="match status" value="1"/>
</dbReference>
<evidence type="ECO:0000259" key="12">
    <source>
        <dbReference type="Pfam" id="PF16327"/>
    </source>
</evidence>